<gene>
    <name evidence="2" type="ORF">GQE98_03130</name>
</gene>
<dbReference type="AlphaFoldDB" id="A0A6L8W5G8"/>
<name>A0A6L8W5G8_9PROT</name>
<organism evidence="2 3">
    <name type="scientific">Sneathiella litorea</name>
    <dbReference type="NCBI Taxonomy" id="2606216"/>
    <lineage>
        <taxon>Bacteria</taxon>
        <taxon>Pseudomonadati</taxon>
        <taxon>Pseudomonadota</taxon>
        <taxon>Alphaproteobacteria</taxon>
        <taxon>Sneathiellales</taxon>
        <taxon>Sneathiellaceae</taxon>
        <taxon>Sneathiella</taxon>
    </lineage>
</organism>
<evidence type="ECO:0000256" key="1">
    <source>
        <dbReference type="SAM" id="MobiDB-lite"/>
    </source>
</evidence>
<protein>
    <submittedName>
        <fullName evidence="2">Uncharacterized protein</fullName>
    </submittedName>
</protein>
<reference evidence="2 3" key="1">
    <citation type="submission" date="2019-12" db="EMBL/GenBank/DDBJ databases">
        <title>Snethiella sp. nov. sp. isolated from sea sand.</title>
        <authorList>
            <person name="Kim J."/>
            <person name="Jeong S.E."/>
            <person name="Jung H.S."/>
            <person name="Jeon C.O."/>
        </authorList>
    </citation>
    <scope>NUCLEOTIDE SEQUENCE [LARGE SCALE GENOMIC DNA]</scope>
    <source>
        <strain evidence="2 3">DP05</strain>
    </source>
</reference>
<dbReference type="Proteomes" id="UP000476030">
    <property type="component" value="Unassembled WGS sequence"/>
</dbReference>
<proteinExistence type="predicted"/>
<dbReference type="EMBL" id="WTUW01000001">
    <property type="protein sequence ID" value="MZR29620.1"/>
    <property type="molecule type" value="Genomic_DNA"/>
</dbReference>
<keyword evidence="3" id="KW-1185">Reference proteome</keyword>
<feature type="region of interest" description="Disordered" evidence="1">
    <location>
        <begin position="1"/>
        <end position="25"/>
    </location>
</feature>
<evidence type="ECO:0000313" key="3">
    <source>
        <dbReference type="Proteomes" id="UP000476030"/>
    </source>
</evidence>
<dbReference type="RefSeq" id="WP_161314074.1">
    <property type="nucleotide sequence ID" value="NZ_WTUW01000001.1"/>
</dbReference>
<accession>A0A6L8W5G8</accession>
<comment type="caution">
    <text evidence="2">The sequence shown here is derived from an EMBL/GenBank/DDBJ whole genome shotgun (WGS) entry which is preliminary data.</text>
</comment>
<sequence>MNNQAFFESSSTQTEPPKFKAELSSTKEEDIKTRAITIIMSGIENGRYETLADLGRLKSKSDPESYKATTVDSASLKKGGINIDLVDTPLLTQFAAHRSYLATISNDFASIWNTVSLKLDEIQEIVPLTLEMNRQIHQFSRSIFSDLDLSLKLLNPDKILSEAKTFEELIAITDRWISSPIADRLKGIAEFAKYDDESEEIDIMSLKLLLRFLRNKKTHKELAITATVNGHLQADWEQSITKEKWSIRFVDTNSILISVLRDGAEAFEKTSMEEFLSGENFLKLSENR</sequence>
<feature type="compositionally biased region" description="Polar residues" evidence="1">
    <location>
        <begin position="1"/>
        <end position="15"/>
    </location>
</feature>
<evidence type="ECO:0000313" key="2">
    <source>
        <dbReference type="EMBL" id="MZR29620.1"/>
    </source>
</evidence>